<evidence type="ECO:0000313" key="1">
    <source>
        <dbReference type="EMBL" id="TWT66688.1"/>
    </source>
</evidence>
<gene>
    <name evidence="1" type="ORF">CA85_27850</name>
</gene>
<dbReference type="Gene3D" id="3.40.30.10">
    <property type="entry name" value="Glutaredoxin"/>
    <property type="match status" value="1"/>
</dbReference>
<reference evidence="1 2" key="1">
    <citation type="submission" date="2019-02" db="EMBL/GenBank/DDBJ databases">
        <title>Deep-cultivation of Planctomycetes and their phenomic and genomic characterization uncovers novel biology.</title>
        <authorList>
            <person name="Wiegand S."/>
            <person name="Jogler M."/>
            <person name="Boedeker C."/>
            <person name="Pinto D."/>
            <person name="Vollmers J."/>
            <person name="Rivas-Marin E."/>
            <person name="Kohn T."/>
            <person name="Peeters S.H."/>
            <person name="Heuer A."/>
            <person name="Rast P."/>
            <person name="Oberbeckmann S."/>
            <person name="Bunk B."/>
            <person name="Jeske O."/>
            <person name="Meyerdierks A."/>
            <person name="Storesund J.E."/>
            <person name="Kallscheuer N."/>
            <person name="Luecker S."/>
            <person name="Lage O.M."/>
            <person name="Pohl T."/>
            <person name="Merkel B.J."/>
            <person name="Hornburger P."/>
            <person name="Mueller R.-W."/>
            <person name="Bruemmer F."/>
            <person name="Labrenz M."/>
            <person name="Spormann A.M."/>
            <person name="Op Den Camp H."/>
            <person name="Overmann J."/>
            <person name="Amann R."/>
            <person name="Jetten M.S.M."/>
            <person name="Mascher T."/>
            <person name="Medema M.H."/>
            <person name="Devos D.P."/>
            <person name="Kaster A.-K."/>
            <person name="Ovreas L."/>
            <person name="Rohde M."/>
            <person name="Galperin M.Y."/>
            <person name="Jogler C."/>
        </authorList>
    </citation>
    <scope>NUCLEOTIDE SEQUENCE [LARGE SCALE GENOMIC DNA]</scope>
    <source>
        <strain evidence="1 2">CA85</strain>
    </source>
</reference>
<dbReference type="EMBL" id="SJPK01000005">
    <property type="protein sequence ID" value="TWT66688.1"/>
    <property type="molecule type" value="Genomic_DNA"/>
</dbReference>
<dbReference type="RefSeq" id="WP_186774914.1">
    <property type="nucleotide sequence ID" value="NZ_SJPK01000005.1"/>
</dbReference>
<dbReference type="Proteomes" id="UP000318053">
    <property type="component" value="Unassembled WGS sequence"/>
</dbReference>
<dbReference type="AlphaFoldDB" id="A0A5C5XVH9"/>
<sequence length="54" mass="5806">MEDSGGTANGRVIADYGITAFPTTLLIDKEGKVVGQINLNNPDGVREQFDQLLN</sequence>
<dbReference type="InterPro" id="IPR036249">
    <property type="entry name" value="Thioredoxin-like_sf"/>
</dbReference>
<organism evidence="1 2">
    <name type="scientific">Allorhodopirellula solitaria</name>
    <dbReference type="NCBI Taxonomy" id="2527987"/>
    <lineage>
        <taxon>Bacteria</taxon>
        <taxon>Pseudomonadati</taxon>
        <taxon>Planctomycetota</taxon>
        <taxon>Planctomycetia</taxon>
        <taxon>Pirellulales</taxon>
        <taxon>Pirellulaceae</taxon>
        <taxon>Allorhodopirellula</taxon>
    </lineage>
</organism>
<name>A0A5C5XVH9_9BACT</name>
<dbReference type="SUPFAM" id="SSF52833">
    <property type="entry name" value="Thioredoxin-like"/>
    <property type="match status" value="1"/>
</dbReference>
<accession>A0A5C5XVH9</accession>
<comment type="caution">
    <text evidence="1">The sequence shown here is derived from an EMBL/GenBank/DDBJ whole genome shotgun (WGS) entry which is preliminary data.</text>
</comment>
<evidence type="ECO:0000313" key="2">
    <source>
        <dbReference type="Proteomes" id="UP000318053"/>
    </source>
</evidence>
<keyword evidence="2" id="KW-1185">Reference proteome</keyword>
<protein>
    <submittedName>
        <fullName evidence="1">Uncharacterized protein</fullName>
    </submittedName>
</protein>
<proteinExistence type="predicted"/>